<reference evidence="2" key="1">
    <citation type="journal article" date="2014" name="Int. J. Syst. Evol. Microbiol.">
        <title>Complete genome sequence of Corynebacterium casei LMG S-19264T (=DSM 44701T), isolated from a smear-ripened cheese.</title>
        <authorList>
            <consortium name="US DOE Joint Genome Institute (JGI-PGF)"/>
            <person name="Walter F."/>
            <person name="Albersmeier A."/>
            <person name="Kalinowski J."/>
            <person name="Ruckert C."/>
        </authorList>
    </citation>
    <scope>NUCLEOTIDE SEQUENCE</scope>
    <source>
        <strain evidence="2">CGMCC 4.7368</strain>
    </source>
</reference>
<proteinExistence type="predicted"/>
<dbReference type="InterPro" id="IPR029068">
    <property type="entry name" value="Glyas_Bleomycin-R_OHBP_Dase"/>
</dbReference>
<comment type="caution">
    <text evidence="2">The sequence shown here is derived from an EMBL/GenBank/DDBJ whole genome shotgun (WGS) entry which is preliminary data.</text>
</comment>
<dbReference type="InterPro" id="IPR037523">
    <property type="entry name" value="VOC_core"/>
</dbReference>
<keyword evidence="3" id="KW-1185">Reference proteome</keyword>
<dbReference type="RefSeq" id="WP_189123019.1">
    <property type="nucleotide sequence ID" value="NZ_BMNH01000002.1"/>
</dbReference>
<dbReference type="Proteomes" id="UP000646523">
    <property type="component" value="Unassembled WGS sequence"/>
</dbReference>
<dbReference type="PROSITE" id="PS51819">
    <property type="entry name" value="VOC"/>
    <property type="match status" value="1"/>
</dbReference>
<dbReference type="SUPFAM" id="SSF54593">
    <property type="entry name" value="Glyoxalase/Bleomycin resistance protein/Dihydroxybiphenyl dioxygenase"/>
    <property type="match status" value="1"/>
</dbReference>
<dbReference type="AlphaFoldDB" id="A0A918DG44"/>
<evidence type="ECO:0000259" key="1">
    <source>
        <dbReference type="PROSITE" id="PS51819"/>
    </source>
</evidence>
<accession>A0A918DG44</accession>
<dbReference type="InterPro" id="IPR004360">
    <property type="entry name" value="Glyas_Fos-R_dOase_dom"/>
</dbReference>
<name>A0A918DG44_9ACTN</name>
<reference evidence="2" key="2">
    <citation type="submission" date="2020-09" db="EMBL/GenBank/DDBJ databases">
        <authorList>
            <person name="Sun Q."/>
            <person name="Zhou Y."/>
        </authorList>
    </citation>
    <scope>NUCLEOTIDE SEQUENCE</scope>
    <source>
        <strain evidence="2">CGMCC 4.7368</strain>
    </source>
</reference>
<dbReference type="EMBL" id="BMNH01000002">
    <property type="protein sequence ID" value="GGO64150.1"/>
    <property type="molecule type" value="Genomic_DNA"/>
</dbReference>
<dbReference type="Pfam" id="PF00903">
    <property type="entry name" value="Glyoxalase"/>
    <property type="match status" value="1"/>
</dbReference>
<sequence>MVVLGGFHHVKLPVSDVHKSLEWYRRVLRLDLAIEFVEDGVLRGVALTDPARTVTLALREEPRLAAQLSGFDPVALGVPTLEALRAWADHLDVLGERHGEIAEGSVGWLIPGLIDPDGIEIRLYTLQEQSASRP</sequence>
<dbReference type="Gene3D" id="3.10.180.10">
    <property type="entry name" value="2,3-Dihydroxybiphenyl 1,2-Dioxygenase, domain 1"/>
    <property type="match status" value="1"/>
</dbReference>
<protein>
    <submittedName>
        <fullName evidence="2">Glyoxalase</fullName>
    </submittedName>
</protein>
<feature type="domain" description="VOC" evidence="1">
    <location>
        <begin position="6"/>
        <end position="126"/>
    </location>
</feature>
<gene>
    <name evidence="2" type="primary">yaeR</name>
    <name evidence="2" type="ORF">GCM10012289_12900</name>
</gene>
<evidence type="ECO:0000313" key="3">
    <source>
        <dbReference type="Proteomes" id="UP000646523"/>
    </source>
</evidence>
<organism evidence="2 3">
    <name type="scientific">Nonomuraea cavernae</name>
    <dbReference type="NCBI Taxonomy" id="2045107"/>
    <lineage>
        <taxon>Bacteria</taxon>
        <taxon>Bacillati</taxon>
        <taxon>Actinomycetota</taxon>
        <taxon>Actinomycetes</taxon>
        <taxon>Streptosporangiales</taxon>
        <taxon>Streptosporangiaceae</taxon>
        <taxon>Nonomuraea</taxon>
    </lineage>
</organism>
<evidence type="ECO:0000313" key="2">
    <source>
        <dbReference type="EMBL" id="GGO64150.1"/>
    </source>
</evidence>